<dbReference type="Proteomes" id="UP000541444">
    <property type="component" value="Unassembled WGS sequence"/>
</dbReference>
<protein>
    <submittedName>
        <fullName evidence="2">Uncharacterized protein</fullName>
    </submittedName>
</protein>
<proteinExistence type="predicted"/>
<reference evidence="2 3" key="1">
    <citation type="journal article" date="2020" name="IScience">
        <title>Genome Sequencing of the Endangered Kingdonia uniflora (Circaeasteraceae, Ranunculales) Reveals Potential Mechanisms of Evolutionary Specialization.</title>
        <authorList>
            <person name="Sun Y."/>
            <person name="Deng T."/>
            <person name="Zhang A."/>
            <person name="Moore M.J."/>
            <person name="Landis J.B."/>
            <person name="Lin N."/>
            <person name="Zhang H."/>
            <person name="Zhang X."/>
            <person name="Huang J."/>
            <person name="Zhang X."/>
            <person name="Sun H."/>
            <person name="Wang H."/>
        </authorList>
    </citation>
    <scope>NUCLEOTIDE SEQUENCE [LARGE SCALE GENOMIC DNA]</scope>
    <source>
        <strain evidence="2">TB1705</strain>
        <tissue evidence="2">Leaf</tissue>
    </source>
</reference>
<evidence type="ECO:0000256" key="1">
    <source>
        <dbReference type="SAM" id="MobiDB-lite"/>
    </source>
</evidence>
<feature type="region of interest" description="Disordered" evidence="1">
    <location>
        <begin position="47"/>
        <end position="67"/>
    </location>
</feature>
<feature type="compositionally biased region" description="Polar residues" evidence="1">
    <location>
        <begin position="47"/>
        <end position="65"/>
    </location>
</feature>
<evidence type="ECO:0000313" key="3">
    <source>
        <dbReference type="Proteomes" id="UP000541444"/>
    </source>
</evidence>
<feature type="region of interest" description="Disordered" evidence="1">
    <location>
        <begin position="1"/>
        <end position="35"/>
    </location>
</feature>
<dbReference type="EMBL" id="JACGCM010001906">
    <property type="protein sequence ID" value="KAF6147435.1"/>
    <property type="molecule type" value="Genomic_DNA"/>
</dbReference>
<name>A0A7J7LXU7_9MAGN</name>
<gene>
    <name evidence="2" type="ORF">GIB67_002796</name>
</gene>
<dbReference type="AlphaFoldDB" id="A0A7J7LXU7"/>
<evidence type="ECO:0000313" key="2">
    <source>
        <dbReference type="EMBL" id="KAF6147435.1"/>
    </source>
</evidence>
<accession>A0A7J7LXU7</accession>
<comment type="caution">
    <text evidence="2">The sequence shown here is derived from an EMBL/GenBank/DDBJ whole genome shotgun (WGS) entry which is preliminary data.</text>
</comment>
<sequence length="126" mass="14055">MVVKPILLDLDSMSTPRKERPNSSSTRNGGNLPVTPMVERTLLSDFRSNAKQRNKSDGCSPSTKRCLSHKEFSSGSQNLIRFEQIGGADAPVLALISFRSSINIVEAISNWSQFKQLQVSMWHKPH</sequence>
<keyword evidence="3" id="KW-1185">Reference proteome</keyword>
<organism evidence="2 3">
    <name type="scientific">Kingdonia uniflora</name>
    <dbReference type="NCBI Taxonomy" id="39325"/>
    <lineage>
        <taxon>Eukaryota</taxon>
        <taxon>Viridiplantae</taxon>
        <taxon>Streptophyta</taxon>
        <taxon>Embryophyta</taxon>
        <taxon>Tracheophyta</taxon>
        <taxon>Spermatophyta</taxon>
        <taxon>Magnoliopsida</taxon>
        <taxon>Ranunculales</taxon>
        <taxon>Circaeasteraceae</taxon>
        <taxon>Kingdonia</taxon>
    </lineage>
</organism>